<dbReference type="KEGG" id="nfr:ERS450000_02521"/>
<sequence length="75" mass="8376">MKWTHRFIQAIRPRVDLGLLDTVLIALAVHRLGHPGNEASGVPGPAPAPRTRTTRLIHPLAAPFRWNRSTVQRVL</sequence>
<accession>A0A0H5NQG4</accession>
<dbReference type="AlphaFoldDB" id="A0A0H5NQG4"/>
<gene>
    <name evidence="1" type="ORF">ERS450000_02521</name>
</gene>
<organism evidence="1 2">
    <name type="scientific">Nocardia farcinica</name>
    <dbReference type="NCBI Taxonomy" id="37329"/>
    <lineage>
        <taxon>Bacteria</taxon>
        <taxon>Bacillati</taxon>
        <taxon>Actinomycetota</taxon>
        <taxon>Actinomycetes</taxon>
        <taxon>Mycobacteriales</taxon>
        <taxon>Nocardiaceae</taxon>
        <taxon>Nocardia</taxon>
    </lineage>
</organism>
<dbReference type="EMBL" id="LN868938">
    <property type="protein sequence ID" value="CRY77658.1"/>
    <property type="molecule type" value="Genomic_DNA"/>
</dbReference>
<proteinExistence type="predicted"/>
<evidence type="ECO:0000313" key="2">
    <source>
        <dbReference type="Proteomes" id="UP000057820"/>
    </source>
</evidence>
<name>A0A0H5NQG4_NOCFR</name>
<reference evidence="2" key="1">
    <citation type="submission" date="2015-03" db="EMBL/GenBank/DDBJ databases">
        <authorList>
            <consortium name="Pathogen Informatics"/>
        </authorList>
    </citation>
    <scope>NUCLEOTIDE SEQUENCE [LARGE SCALE GENOMIC DNA]</scope>
    <source>
        <strain evidence="2">NCTC11134</strain>
    </source>
</reference>
<protein>
    <submittedName>
        <fullName evidence="1">Uncharacterized protein</fullName>
    </submittedName>
</protein>
<evidence type="ECO:0000313" key="1">
    <source>
        <dbReference type="EMBL" id="CRY77658.1"/>
    </source>
</evidence>
<dbReference type="Proteomes" id="UP000057820">
    <property type="component" value="Chromosome 1"/>
</dbReference>